<evidence type="ECO:0000313" key="3">
    <source>
        <dbReference type="Proteomes" id="UP000255165"/>
    </source>
</evidence>
<dbReference type="InterPro" id="IPR002716">
    <property type="entry name" value="PIN_dom"/>
</dbReference>
<proteinExistence type="predicted"/>
<dbReference type="EMBL" id="QKWJ01000008">
    <property type="protein sequence ID" value="RDK10514.1"/>
    <property type="molecule type" value="Genomic_DNA"/>
</dbReference>
<name>A0A370NY63_9BURK</name>
<dbReference type="Gene3D" id="3.40.50.1010">
    <property type="entry name" value="5'-nuclease"/>
    <property type="match status" value="1"/>
</dbReference>
<dbReference type="RefSeq" id="WP_115014350.1">
    <property type="nucleotide sequence ID" value="NZ_QKWJ01000008.1"/>
</dbReference>
<accession>A0A370NY63</accession>
<protein>
    <submittedName>
        <fullName evidence="2">VapC toxin family PIN domain ribonuclease</fullName>
    </submittedName>
</protein>
<dbReference type="SUPFAM" id="SSF88723">
    <property type="entry name" value="PIN domain-like"/>
    <property type="match status" value="1"/>
</dbReference>
<gene>
    <name evidence="2" type="ORF">DN412_09670</name>
</gene>
<dbReference type="AlphaFoldDB" id="A0A370NY63"/>
<sequence>MSVLVDTSVWVDHFKNRNDALVSLLVSDQALTHPMVLVELACGTPPAPRARTLGDIRLLQPARQASLAEVIAFIEQEKLYGLGCGLVDVSLLASTLITPGALLWTLDQRLNDLSARFGVAHRSKLH</sequence>
<feature type="domain" description="PIN" evidence="1">
    <location>
        <begin position="3"/>
        <end position="113"/>
    </location>
</feature>
<comment type="caution">
    <text evidence="2">The sequence shown here is derived from an EMBL/GenBank/DDBJ whole genome shotgun (WGS) entry which is preliminary data.</text>
</comment>
<keyword evidence="3" id="KW-1185">Reference proteome</keyword>
<dbReference type="Proteomes" id="UP000255165">
    <property type="component" value="Unassembled WGS sequence"/>
</dbReference>
<evidence type="ECO:0000259" key="1">
    <source>
        <dbReference type="Pfam" id="PF01850"/>
    </source>
</evidence>
<reference evidence="3" key="1">
    <citation type="submission" date="2018-06" db="EMBL/GenBank/DDBJ databases">
        <authorList>
            <person name="Feng T."/>
            <person name="Jeon C.O."/>
        </authorList>
    </citation>
    <scope>NUCLEOTIDE SEQUENCE [LARGE SCALE GENOMIC DNA]</scope>
    <source>
        <strain evidence="3">S23</strain>
    </source>
</reference>
<organism evidence="2 3">
    <name type="scientific">Cupriavidus lacunae</name>
    <dbReference type="NCBI Taxonomy" id="2666307"/>
    <lineage>
        <taxon>Bacteria</taxon>
        <taxon>Pseudomonadati</taxon>
        <taxon>Pseudomonadota</taxon>
        <taxon>Betaproteobacteria</taxon>
        <taxon>Burkholderiales</taxon>
        <taxon>Burkholderiaceae</taxon>
        <taxon>Cupriavidus</taxon>
    </lineage>
</organism>
<dbReference type="InterPro" id="IPR029060">
    <property type="entry name" value="PIN-like_dom_sf"/>
</dbReference>
<evidence type="ECO:0000313" key="2">
    <source>
        <dbReference type="EMBL" id="RDK10514.1"/>
    </source>
</evidence>
<dbReference type="Pfam" id="PF01850">
    <property type="entry name" value="PIN"/>
    <property type="match status" value="1"/>
</dbReference>